<dbReference type="PROSITE" id="PS50977">
    <property type="entry name" value="HTH_TETR_2"/>
    <property type="match status" value="1"/>
</dbReference>
<dbReference type="InterPro" id="IPR004111">
    <property type="entry name" value="Repressor_TetR_C"/>
</dbReference>
<accession>A0A370H2A8</accession>
<evidence type="ECO:0000259" key="5">
    <source>
        <dbReference type="PROSITE" id="PS50977"/>
    </source>
</evidence>
<dbReference type="InterPro" id="IPR050109">
    <property type="entry name" value="HTH-type_TetR-like_transc_reg"/>
</dbReference>
<dbReference type="InterPro" id="IPR009057">
    <property type="entry name" value="Homeodomain-like_sf"/>
</dbReference>
<dbReference type="SUPFAM" id="SSF48498">
    <property type="entry name" value="Tetracyclin repressor-like, C-terminal domain"/>
    <property type="match status" value="1"/>
</dbReference>
<evidence type="ECO:0000256" key="1">
    <source>
        <dbReference type="ARBA" id="ARBA00023015"/>
    </source>
</evidence>
<dbReference type="Gene3D" id="1.10.357.10">
    <property type="entry name" value="Tetracycline Repressor, domain 2"/>
    <property type="match status" value="1"/>
</dbReference>
<evidence type="ECO:0000313" key="6">
    <source>
        <dbReference type="EMBL" id="RDI50136.1"/>
    </source>
</evidence>
<dbReference type="EMBL" id="QQAZ01000006">
    <property type="protein sequence ID" value="RDI50136.1"/>
    <property type="molecule type" value="Genomic_DNA"/>
</dbReference>
<dbReference type="PANTHER" id="PTHR30055:SF151">
    <property type="entry name" value="TRANSCRIPTIONAL REGULATORY PROTEIN"/>
    <property type="match status" value="1"/>
</dbReference>
<dbReference type="Pfam" id="PF02909">
    <property type="entry name" value="TetR_C_1"/>
    <property type="match status" value="1"/>
</dbReference>
<keyword evidence="3" id="KW-0804">Transcription</keyword>
<dbReference type="PANTHER" id="PTHR30055">
    <property type="entry name" value="HTH-TYPE TRANSCRIPTIONAL REGULATOR RUTR"/>
    <property type="match status" value="1"/>
</dbReference>
<evidence type="ECO:0000256" key="2">
    <source>
        <dbReference type="ARBA" id="ARBA00023125"/>
    </source>
</evidence>
<dbReference type="STRING" id="1210089.GCA_001613165_03969"/>
<sequence>MNPTSRRRSTRDRPAKAPLSEEVVVDAALALLQSEGLRAVTMRKVAATLDTGPSSLYVYVSGREGLIQAMQQRVFATVDLEPPDPARWREQLHALLERVRRALVAHPGIATTLLAEAPATDASLQLVENQLGILLAGGLAPQESAWATDIFATLVTHAAVEADMRRTDSREQGDGSYETFTGLPSDRFPLLTTYATELVTGDVDQRFRVAVDVVIDGLLAGGTTRANDDEV</sequence>
<reference evidence="6 7" key="1">
    <citation type="submission" date="2018-07" db="EMBL/GenBank/DDBJ databases">
        <title>Genomic Encyclopedia of Type Strains, Phase IV (KMG-IV): sequencing the most valuable type-strain genomes for metagenomic binning, comparative biology and taxonomic classification.</title>
        <authorList>
            <person name="Goeker M."/>
        </authorList>
    </citation>
    <scope>NUCLEOTIDE SEQUENCE [LARGE SCALE GENOMIC DNA]</scope>
    <source>
        <strain evidence="6 7">DSM 44952</strain>
    </source>
</reference>
<evidence type="ECO:0000256" key="4">
    <source>
        <dbReference type="PROSITE-ProRule" id="PRU00335"/>
    </source>
</evidence>
<evidence type="ECO:0000256" key="3">
    <source>
        <dbReference type="ARBA" id="ARBA00023163"/>
    </source>
</evidence>
<keyword evidence="2 4" id="KW-0238">DNA-binding</keyword>
<dbReference type="GO" id="GO:0000976">
    <property type="term" value="F:transcription cis-regulatory region binding"/>
    <property type="evidence" value="ECO:0007669"/>
    <property type="project" value="TreeGrafter"/>
</dbReference>
<dbReference type="InterPro" id="IPR036271">
    <property type="entry name" value="Tet_transcr_reg_TetR-rel_C_sf"/>
</dbReference>
<dbReference type="Proteomes" id="UP000255355">
    <property type="component" value="Unassembled WGS sequence"/>
</dbReference>
<protein>
    <submittedName>
        <fullName evidence="6">TetR family transcriptional regulator</fullName>
    </submittedName>
</protein>
<dbReference type="Pfam" id="PF00440">
    <property type="entry name" value="TetR_N"/>
    <property type="match status" value="1"/>
</dbReference>
<evidence type="ECO:0000313" key="7">
    <source>
        <dbReference type="Proteomes" id="UP000255355"/>
    </source>
</evidence>
<keyword evidence="1" id="KW-0805">Transcription regulation</keyword>
<dbReference type="AlphaFoldDB" id="A0A370H2A8"/>
<name>A0A370H2A8_9NOCA</name>
<dbReference type="GO" id="GO:0003700">
    <property type="term" value="F:DNA-binding transcription factor activity"/>
    <property type="evidence" value="ECO:0007669"/>
    <property type="project" value="TreeGrafter"/>
</dbReference>
<comment type="caution">
    <text evidence="6">The sequence shown here is derived from an EMBL/GenBank/DDBJ whole genome shotgun (WGS) entry which is preliminary data.</text>
</comment>
<feature type="domain" description="HTH tetR-type" evidence="5">
    <location>
        <begin position="18"/>
        <end position="78"/>
    </location>
</feature>
<dbReference type="OrthoDB" id="3432043at2"/>
<dbReference type="SUPFAM" id="SSF46689">
    <property type="entry name" value="Homeodomain-like"/>
    <property type="match status" value="1"/>
</dbReference>
<dbReference type="GO" id="GO:0045892">
    <property type="term" value="P:negative regulation of DNA-templated transcription"/>
    <property type="evidence" value="ECO:0007669"/>
    <property type="project" value="InterPro"/>
</dbReference>
<dbReference type="InterPro" id="IPR001647">
    <property type="entry name" value="HTH_TetR"/>
</dbReference>
<keyword evidence="7" id="KW-1185">Reference proteome</keyword>
<feature type="DNA-binding region" description="H-T-H motif" evidence="4">
    <location>
        <begin position="41"/>
        <end position="60"/>
    </location>
</feature>
<dbReference type="RefSeq" id="WP_068021553.1">
    <property type="nucleotide sequence ID" value="NZ_QQAZ01000006.1"/>
</dbReference>
<gene>
    <name evidence="6" type="ORF">DFR68_106575</name>
</gene>
<proteinExistence type="predicted"/>
<organism evidence="6 7">
    <name type="scientific">Nocardia mexicana</name>
    <dbReference type="NCBI Taxonomy" id="279262"/>
    <lineage>
        <taxon>Bacteria</taxon>
        <taxon>Bacillati</taxon>
        <taxon>Actinomycetota</taxon>
        <taxon>Actinomycetes</taxon>
        <taxon>Mycobacteriales</taxon>
        <taxon>Nocardiaceae</taxon>
        <taxon>Nocardia</taxon>
    </lineage>
</organism>